<evidence type="ECO:0000256" key="1">
    <source>
        <dbReference type="SAM" id="MobiDB-lite"/>
    </source>
</evidence>
<feature type="transmembrane region" description="Helical" evidence="2">
    <location>
        <begin position="12"/>
        <end position="34"/>
    </location>
</feature>
<dbReference type="Pfam" id="PF23960">
    <property type="entry name" value="DUF7289"/>
    <property type="match status" value="1"/>
</dbReference>
<keyword evidence="5" id="KW-1185">Reference proteome</keyword>
<dbReference type="Proteomes" id="UP000471521">
    <property type="component" value="Unassembled WGS sequence"/>
</dbReference>
<dbReference type="OrthoDB" id="148042at2157"/>
<dbReference type="InterPro" id="IPR013373">
    <property type="entry name" value="Flagellin/pilin_N_arc"/>
</dbReference>
<name>A0A6B0SIN6_9EURY</name>
<dbReference type="NCBIfam" id="TIGR02537">
    <property type="entry name" value="arch_flag_Nterm"/>
    <property type="match status" value="1"/>
</dbReference>
<evidence type="ECO:0000313" key="5">
    <source>
        <dbReference type="Proteomes" id="UP000471521"/>
    </source>
</evidence>
<sequence>MDARGQSEVVGVVLLIGITVIGVAVVVIVAGGALETAQGQSAVQRAEQSMSLFDARSALVALGRSDGQSVSMARSEGGSYEVRPDTGRMIVAKETNNTTTEFVNTTLGSVVYERGDTEVAYQGGGVWRSTGAGAEMVSPPEFNYQDATLTLPVIVVAGGADSAVGGPSARVQPESIGDQIFPDASRANPLENGTVTVTVESEYFRGWASFFRQRTTGNVTVDSANETVELDLIARGSGGGFTLEETPLELRGLASDDPIEDLTFDLEPAKNSDFSDLDWSLVADNGGSERFELNLQGANVCNNKQPEVTLEYTDGGSTYAWENNSAFTENGSTYSYSCDADNDPTIHLDLTGPTNLTYQGGSAPVSNNSTGALVDHFLAEMGPNVDLKVLSKGKQDPPGNSGSTDLAASSGSIEYSSSSSRVVTFLHVTKNTVNVTLS</sequence>
<evidence type="ECO:0000259" key="3">
    <source>
        <dbReference type="Pfam" id="PF23985"/>
    </source>
</evidence>
<dbReference type="AlphaFoldDB" id="A0A6B0SIN6"/>
<feature type="domain" description="DUF7308" evidence="3">
    <location>
        <begin position="249"/>
        <end position="363"/>
    </location>
</feature>
<proteinExistence type="predicted"/>
<dbReference type="InterPro" id="IPR055713">
    <property type="entry name" value="DUF7289"/>
</dbReference>
<keyword evidence="2" id="KW-0472">Membrane</keyword>
<accession>A0A6B0SIN6</accession>
<dbReference type="RefSeq" id="WP_159525936.1">
    <property type="nucleotide sequence ID" value="NZ_WUUU01000040.1"/>
</dbReference>
<dbReference type="InterPro" id="IPR055732">
    <property type="entry name" value="DUF7308"/>
</dbReference>
<protein>
    <submittedName>
        <fullName evidence="4">Type IV pilin</fullName>
    </submittedName>
</protein>
<comment type="caution">
    <text evidence="4">The sequence shown here is derived from an EMBL/GenBank/DDBJ whole genome shotgun (WGS) entry which is preliminary data.</text>
</comment>
<keyword evidence="2" id="KW-1133">Transmembrane helix</keyword>
<reference evidence="4 5" key="1">
    <citation type="submission" date="2019-12" db="EMBL/GenBank/DDBJ databases">
        <title>Isolation and characterization of three novel carbon monoxide-oxidizing members of Halobacteria from salione crusts and soils.</title>
        <authorList>
            <person name="Myers M.R."/>
            <person name="King G.M."/>
        </authorList>
    </citation>
    <scope>NUCLEOTIDE SEQUENCE [LARGE SCALE GENOMIC DNA]</scope>
    <source>
        <strain evidence="4 5">PCN9</strain>
    </source>
</reference>
<keyword evidence="2" id="KW-0812">Transmembrane</keyword>
<organism evidence="4 5">
    <name type="scientific">Halobacterium bonnevillei</name>
    <dbReference type="NCBI Taxonomy" id="2692200"/>
    <lineage>
        <taxon>Archaea</taxon>
        <taxon>Methanobacteriati</taxon>
        <taxon>Methanobacteriota</taxon>
        <taxon>Stenosarchaea group</taxon>
        <taxon>Halobacteria</taxon>
        <taxon>Halobacteriales</taxon>
        <taxon>Halobacteriaceae</taxon>
        <taxon>Halobacterium</taxon>
    </lineage>
</organism>
<evidence type="ECO:0000256" key="2">
    <source>
        <dbReference type="SAM" id="Phobius"/>
    </source>
</evidence>
<feature type="region of interest" description="Disordered" evidence="1">
    <location>
        <begin position="392"/>
        <end position="411"/>
    </location>
</feature>
<feature type="compositionally biased region" description="Polar residues" evidence="1">
    <location>
        <begin position="398"/>
        <end position="407"/>
    </location>
</feature>
<dbReference type="EMBL" id="WUUU01000040">
    <property type="protein sequence ID" value="MXR20386.1"/>
    <property type="molecule type" value="Genomic_DNA"/>
</dbReference>
<gene>
    <name evidence="4" type="ORF">GRX66_07115</name>
</gene>
<dbReference type="Pfam" id="PF23985">
    <property type="entry name" value="DUF7308"/>
    <property type="match status" value="1"/>
</dbReference>
<evidence type="ECO:0000313" key="4">
    <source>
        <dbReference type="EMBL" id="MXR20386.1"/>
    </source>
</evidence>